<keyword evidence="12" id="KW-1185">Reference proteome</keyword>
<evidence type="ECO:0000256" key="3">
    <source>
        <dbReference type="ARBA" id="ARBA00022692"/>
    </source>
</evidence>
<reference evidence="11" key="1">
    <citation type="submission" date="2019-05" db="EMBL/GenBank/DDBJ databases">
        <title>Annotation for the trematode Fasciolopsis buski.</title>
        <authorList>
            <person name="Choi Y.-J."/>
        </authorList>
    </citation>
    <scope>NUCLEOTIDE SEQUENCE</scope>
    <source>
        <strain evidence="11">HT</strain>
        <tissue evidence="11">Whole worm</tissue>
    </source>
</reference>
<gene>
    <name evidence="11" type="ORF">FBUS_03642</name>
</gene>
<evidence type="ECO:0000313" key="11">
    <source>
        <dbReference type="EMBL" id="KAA0191150.1"/>
    </source>
</evidence>
<feature type="domain" description="G-protein coupled receptors family 1 profile" evidence="10">
    <location>
        <begin position="50"/>
        <end position="426"/>
    </location>
</feature>
<dbReference type="GO" id="GO:0004930">
    <property type="term" value="F:G protein-coupled receptor activity"/>
    <property type="evidence" value="ECO:0007669"/>
    <property type="project" value="UniProtKB-KW"/>
</dbReference>
<evidence type="ECO:0000256" key="4">
    <source>
        <dbReference type="ARBA" id="ARBA00022989"/>
    </source>
</evidence>
<keyword evidence="8" id="KW-0807">Transducer</keyword>
<evidence type="ECO:0000256" key="8">
    <source>
        <dbReference type="ARBA" id="ARBA00023224"/>
    </source>
</evidence>
<evidence type="ECO:0000256" key="7">
    <source>
        <dbReference type="ARBA" id="ARBA00023170"/>
    </source>
</evidence>
<proteinExistence type="predicted"/>
<dbReference type="EMBL" id="LUCM01006526">
    <property type="protein sequence ID" value="KAA0191150.1"/>
    <property type="molecule type" value="Genomic_DNA"/>
</dbReference>
<keyword evidence="5" id="KW-0297">G-protein coupled receptor</keyword>
<comment type="subcellular location">
    <subcellularLocation>
        <location evidence="1">Cell membrane</location>
        <topology evidence="1">Multi-pass membrane protein</topology>
    </subcellularLocation>
</comment>
<dbReference type="AlphaFoldDB" id="A0A8E0RUI8"/>
<feature type="transmembrane region" description="Helical" evidence="9">
    <location>
        <begin position="200"/>
        <end position="227"/>
    </location>
</feature>
<dbReference type="Pfam" id="PF00001">
    <property type="entry name" value="7tm_1"/>
    <property type="match status" value="1"/>
</dbReference>
<feature type="transmembrane region" description="Helical" evidence="9">
    <location>
        <begin position="410"/>
        <end position="429"/>
    </location>
</feature>
<protein>
    <recommendedName>
        <fullName evidence="10">G-protein coupled receptors family 1 profile domain-containing protein</fullName>
    </recommendedName>
</protein>
<evidence type="ECO:0000259" key="10">
    <source>
        <dbReference type="PROSITE" id="PS50262"/>
    </source>
</evidence>
<feature type="transmembrane region" description="Helical" evidence="9">
    <location>
        <begin position="37"/>
        <end position="59"/>
    </location>
</feature>
<name>A0A8E0RUI8_9TREM</name>
<keyword evidence="2" id="KW-1003">Cell membrane</keyword>
<keyword evidence="6 9" id="KW-0472">Membrane</keyword>
<dbReference type="PRINTS" id="PR00237">
    <property type="entry name" value="GPCRRHODOPSN"/>
</dbReference>
<dbReference type="PANTHER" id="PTHR24248:SF151">
    <property type="entry name" value="TYRAMINE RECEPTOR TYRA-2"/>
    <property type="match status" value="1"/>
</dbReference>
<dbReference type="InterPro" id="IPR017452">
    <property type="entry name" value="GPCR_Rhodpsn_7TM"/>
</dbReference>
<organism evidence="11 12">
    <name type="scientific">Fasciolopsis buskii</name>
    <dbReference type="NCBI Taxonomy" id="27845"/>
    <lineage>
        <taxon>Eukaryota</taxon>
        <taxon>Metazoa</taxon>
        <taxon>Spiralia</taxon>
        <taxon>Lophotrochozoa</taxon>
        <taxon>Platyhelminthes</taxon>
        <taxon>Trematoda</taxon>
        <taxon>Digenea</taxon>
        <taxon>Plagiorchiida</taxon>
        <taxon>Echinostomata</taxon>
        <taxon>Echinostomatoidea</taxon>
        <taxon>Fasciolidae</taxon>
        <taxon>Fasciolopsis</taxon>
    </lineage>
</organism>
<evidence type="ECO:0000256" key="5">
    <source>
        <dbReference type="ARBA" id="ARBA00023040"/>
    </source>
</evidence>
<dbReference type="Proteomes" id="UP000728185">
    <property type="component" value="Unassembled WGS sequence"/>
</dbReference>
<accession>A0A8E0RUI8</accession>
<feature type="transmembrane region" description="Helical" evidence="9">
    <location>
        <begin position="367"/>
        <end position="390"/>
    </location>
</feature>
<sequence>MNQTENLSTAFSFGDVASEFYIIWSQNPGAQIALWKIVPLGLLISWTVATNGLLTCVLVCKPELRTQSNLLVGHQAAVDLVMGLFSMTISATKDVLGFWPFSIELAVFWLNGTRLVYTVSVWSTAAIALDRYAAVAHPQWYLIGMKQKIKRTVIYYIAIWTTSFTICFPSLLSIPQKINRLYEIQNQTELQNVVLKIETIHIVFATVGSVAIPLILMIALYGSMLVLMRKKRQKLRFNKSPVNKPIGKGLQLRRSSSLQMHNTFPISKQQTLCVAPSAGTRFHSERHTVAADSVNSQKLSGEDTLKVVPFSSVEQSYKSTRQMNQKRIVNFPSNPVSTVSRTPVRLEDVTFPSSLDKRIQREKRATCLIITLTILVSIAWLPYTLMYLTMAFATRLSLQKPGPALTIQRLVVWNGCINAAFNPIACLLFNRGLGRAARSFMKPLHTNLRKMCLSNSHP</sequence>
<dbReference type="GO" id="GO:0005886">
    <property type="term" value="C:plasma membrane"/>
    <property type="evidence" value="ECO:0007669"/>
    <property type="project" value="UniProtKB-SubCell"/>
</dbReference>
<dbReference type="OrthoDB" id="10049706at2759"/>
<dbReference type="SUPFAM" id="SSF81321">
    <property type="entry name" value="Family A G protein-coupled receptor-like"/>
    <property type="match status" value="1"/>
</dbReference>
<keyword evidence="7" id="KW-0675">Receptor</keyword>
<evidence type="ECO:0000256" key="9">
    <source>
        <dbReference type="SAM" id="Phobius"/>
    </source>
</evidence>
<comment type="caution">
    <text evidence="11">The sequence shown here is derived from an EMBL/GenBank/DDBJ whole genome shotgun (WGS) entry which is preliminary data.</text>
</comment>
<dbReference type="PANTHER" id="PTHR24248">
    <property type="entry name" value="ADRENERGIC RECEPTOR-RELATED G-PROTEIN COUPLED RECEPTOR"/>
    <property type="match status" value="1"/>
</dbReference>
<dbReference type="Gene3D" id="1.20.1070.10">
    <property type="entry name" value="Rhodopsin 7-helix transmembrane proteins"/>
    <property type="match status" value="2"/>
</dbReference>
<keyword evidence="3 9" id="KW-0812">Transmembrane</keyword>
<dbReference type="PROSITE" id="PS50262">
    <property type="entry name" value="G_PROTEIN_RECEP_F1_2"/>
    <property type="match status" value="1"/>
</dbReference>
<keyword evidence="4 9" id="KW-1133">Transmembrane helix</keyword>
<evidence type="ECO:0000256" key="6">
    <source>
        <dbReference type="ARBA" id="ARBA00023136"/>
    </source>
</evidence>
<feature type="transmembrane region" description="Helical" evidence="9">
    <location>
        <begin position="153"/>
        <end position="172"/>
    </location>
</feature>
<evidence type="ECO:0000313" key="12">
    <source>
        <dbReference type="Proteomes" id="UP000728185"/>
    </source>
</evidence>
<evidence type="ECO:0000256" key="1">
    <source>
        <dbReference type="ARBA" id="ARBA00004651"/>
    </source>
</evidence>
<evidence type="ECO:0000256" key="2">
    <source>
        <dbReference type="ARBA" id="ARBA00022475"/>
    </source>
</evidence>
<dbReference type="InterPro" id="IPR000276">
    <property type="entry name" value="GPCR_Rhodpsn"/>
</dbReference>